<sequence length="471" mass="51025">MTATALDRIPMIVAGLRHSFSRGITRPEVWRREQLMRLRALLQDRGADFEAALRSDLGKSGTEAQLTEIGFLISEIDHALAHLSRWMRPRRVRVPLAVQPASARIVPEPLGVVLVIAPWNYPLMLALSPVVGALAAGNSVVIKPSELAPATSGLIARLVPDVLDRRAVAVIEGAVPETTALLAERFDHIFYTGNARVGRIVARAAAEHLTPVTLELGGKSPAYVDGTVPLHLAARRIAWGKFMNAGQTCVAPDYVLGRPEVLRALAPLLAEAVHDLYGSAPEKNPDYGRIVNAAQFDRLVAYLDDGEIVLGGAYDAARRFIAPTVLVGVERMAAVMRDEIFGPILPLVEVSGLDDALAFVAGREKPLAAYVFSERTAVRRRWERETSSGALGFDAPALHLVVPELPFGGVGESGMGAYHGERSFRAFSHEKAVLAKPLTPDTLSSTIMPPFTSRKDALVRRWLGKLREPGI</sequence>
<name>A0ABN3B8B2_9MICO</name>
<dbReference type="PANTHER" id="PTHR43570:SF16">
    <property type="entry name" value="ALDEHYDE DEHYDROGENASE TYPE III, ISOFORM Q"/>
    <property type="match status" value="1"/>
</dbReference>
<dbReference type="InterPro" id="IPR015590">
    <property type="entry name" value="Aldehyde_DH_dom"/>
</dbReference>
<dbReference type="PIRSF" id="PIRSF036492">
    <property type="entry name" value="ALDH"/>
    <property type="match status" value="1"/>
</dbReference>
<dbReference type="InterPro" id="IPR029510">
    <property type="entry name" value="Ald_DH_CS_GLU"/>
</dbReference>
<dbReference type="InterPro" id="IPR016161">
    <property type="entry name" value="Ald_DH/histidinol_DH"/>
</dbReference>
<dbReference type="Gene3D" id="3.40.605.10">
    <property type="entry name" value="Aldehyde Dehydrogenase, Chain A, domain 1"/>
    <property type="match status" value="1"/>
</dbReference>
<proteinExistence type="inferred from homology"/>
<keyword evidence="2 3" id="KW-0560">Oxidoreductase</keyword>
<feature type="active site" evidence="4">
    <location>
        <position position="215"/>
    </location>
</feature>
<dbReference type="InterPro" id="IPR012394">
    <property type="entry name" value="Aldehyde_DH_NAD(P)"/>
</dbReference>
<protein>
    <recommendedName>
        <fullName evidence="3">Aldehyde dehydrogenase</fullName>
    </recommendedName>
</protein>
<evidence type="ECO:0000259" key="6">
    <source>
        <dbReference type="Pfam" id="PF00171"/>
    </source>
</evidence>
<evidence type="ECO:0000256" key="1">
    <source>
        <dbReference type="ARBA" id="ARBA00009986"/>
    </source>
</evidence>
<comment type="caution">
    <text evidence="7">The sequence shown here is derived from an EMBL/GenBank/DDBJ whole genome shotgun (WGS) entry which is preliminary data.</text>
</comment>
<dbReference type="InterPro" id="IPR016163">
    <property type="entry name" value="Ald_DH_C"/>
</dbReference>
<dbReference type="EMBL" id="BAAAOP010000006">
    <property type="protein sequence ID" value="GAA2188601.1"/>
    <property type="molecule type" value="Genomic_DNA"/>
</dbReference>
<reference evidence="7 8" key="1">
    <citation type="journal article" date="2019" name="Int. J. Syst. Evol. Microbiol.">
        <title>The Global Catalogue of Microorganisms (GCM) 10K type strain sequencing project: providing services to taxonomists for standard genome sequencing and annotation.</title>
        <authorList>
            <consortium name="The Broad Institute Genomics Platform"/>
            <consortium name="The Broad Institute Genome Sequencing Center for Infectious Disease"/>
            <person name="Wu L."/>
            <person name="Ma J."/>
        </authorList>
    </citation>
    <scope>NUCLEOTIDE SEQUENCE [LARGE SCALE GENOMIC DNA]</scope>
    <source>
        <strain evidence="7 8">JCM 14919</strain>
    </source>
</reference>
<dbReference type="RefSeq" id="WP_346058106.1">
    <property type="nucleotide sequence ID" value="NZ_BAAAOP010000006.1"/>
</dbReference>
<dbReference type="InterPro" id="IPR016160">
    <property type="entry name" value="Ald_DH_CS_CYS"/>
</dbReference>
<dbReference type="Proteomes" id="UP001501084">
    <property type="component" value="Unassembled WGS sequence"/>
</dbReference>
<evidence type="ECO:0000256" key="3">
    <source>
        <dbReference type="PIRNR" id="PIRNR036492"/>
    </source>
</evidence>
<keyword evidence="8" id="KW-1185">Reference proteome</keyword>
<dbReference type="Pfam" id="PF00171">
    <property type="entry name" value="Aldedh"/>
    <property type="match status" value="1"/>
</dbReference>
<evidence type="ECO:0000313" key="8">
    <source>
        <dbReference type="Proteomes" id="UP001501084"/>
    </source>
</evidence>
<dbReference type="CDD" id="cd07087">
    <property type="entry name" value="ALDH_F3-13-14_CALDH-like"/>
    <property type="match status" value="1"/>
</dbReference>
<dbReference type="InterPro" id="IPR016162">
    <property type="entry name" value="Ald_DH_N"/>
</dbReference>
<dbReference type="SUPFAM" id="SSF53720">
    <property type="entry name" value="ALDH-like"/>
    <property type="match status" value="1"/>
</dbReference>
<evidence type="ECO:0000256" key="5">
    <source>
        <dbReference type="RuleBase" id="RU003345"/>
    </source>
</evidence>
<dbReference type="PROSITE" id="PS00687">
    <property type="entry name" value="ALDEHYDE_DEHYDR_GLU"/>
    <property type="match status" value="1"/>
</dbReference>
<comment type="similarity">
    <text evidence="1 3 5">Belongs to the aldehyde dehydrogenase family.</text>
</comment>
<dbReference type="PANTHER" id="PTHR43570">
    <property type="entry name" value="ALDEHYDE DEHYDROGENASE"/>
    <property type="match status" value="1"/>
</dbReference>
<organism evidence="7 8">
    <name type="scientific">Leucobacter alluvii</name>
    <dbReference type="NCBI Taxonomy" id="340321"/>
    <lineage>
        <taxon>Bacteria</taxon>
        <taxon>Bacillati</taxon>
        <taxon>Actinomycetota</taxon>
        <taxon>Actinomycetes</taxon>
        <taxon>Micrococcales</taxon>
        <taxon>Microbacteriaceae</taxon>
        <taxon>Leucobacter</taxon>
    </lineage>
</organism>
<gene>
    <name evidence="7" type="ORF">GCM10009786_18330</name>
</gene>
<dbReference type="Gene3D" id="3.40.309.10">
    <property type="entry name" value="Aldehyde Dehydrogenase, Chain A, domain 2"/>
    <property type="match status" value="1"/>
</dbReference>
<evidence type="ECO:0000256" key="4">
    <source>
        <dbReference type="PROSITE-ProRule" id="PRU10007"/>
    </source>
</evidence>
<feature type="domain" description="Aldehyde dehydrogenase" evidence="6">
    <location>
        <begin position="31"/>
        <end position="433"/>
    </location>
</feature>
<evidence type="ECO:0000313" key="7">
    <source>
        <dbReference type="EMBL" id="GAA2188601.1"/>
    </source>
</evidence>
<accession>A0ABN3B8B2</accession>
<dbReference type="PROSITE" id="PS00070">
    <property type="entry name" value="ALDEHYDE_DEHYDR_CYS"/>
    <property type="match status" value="1"/>
</dbReference>
<evidence type="ECO:0000256" key="2">
    <source>
        <dbReference type="ARBA" id="ARBA00023002"/>
    </source>
</evidence>